<reference evidence="1 2" key="1">
    <citation type="journal article" date="2020" name="Mol. Plant">
        <title>The Chromosome-Based Rubber Tree Genome Provides New Insights into Spurge Genome Evolution and Rubber Biosynthesis.</title>
        <authorList>
            <person name="Liu J."/>
            <person name="Shi C."/>
            <person name="Shi C.C."/>
            <person name="Li W."/>
            <person name="Zhang Q.J."/>
            <person name="Zhang Y."/>
            <person name="Li K."/>
            <person name="Lu H.F."/>
            <person name="Shi C."/>
            <person name="Zhu S.T."/>
            <person name="Xiao Z.Y."/>
            <person name="Nan H."/>
            <person name="Yue Y."/>
            <person name="Zhu X.G."/>
            <person name="Wu Y."/>
            <person name="Hong X.N."/>
            <person name="Fan G.Y."/>
            <person name="Tong Y."/>
            <person name="Zhang D."/>
            <person name="Mao C.L."/>
            <person name="Liu Y.L."/>
            <person name="Hao S.J."/>
            <person name="Liu W.Q."/>
            <person name="Lv M.Q."/>
            <person name="Zhang H.B."/>
            <person name="Liu Y."/>
            <person name="Hu-Tang G.R."/>
            <person name="Wang J.P."/>
            <person name="Wang J.H."/>
            <person name="Sun Y.H."/>
            <person name="Ni S.B."/>
            <person name="Chen W.B."/>
            <person name="Zhang X.C."/>
            <person name="Jiao Y.N."/>
            <person name="Eichler E.E."/>
            <person name="Li G.H."/>
            <person name="Liu X."/>
            <person name="Gao L.Z."/>
        </authorList>
    </citation>
    <scope>NUCLEOTIDE SEQUENCE [LARGE SCALE GENOMIC DNA]</scope>
    <source>
        <strain evidence="2">cv. GT1</strain>
        <tissue evidence="1">Leaf</tissue>
    </source>
</reference>
<comment type="caution">
    <text evidence="1">The sequence shown here is derived from an EMBL/GenBank/DDBJ whole genome shotgun (WGS) entry which is preliminary data.</text>
</comment>
<dbReference type="Proteomes" id="UP000467840">
    <property type="component" value="Chromosome 16"/>
</dbReference>
<accession>A0A6A6LXQ3</accession>
<gene>
    <name evidence="1" type="ORF">GH714_031583</name>
</gene>
<name>A0A6A6LXQ3_HEVBR</name>
<dbReference type="AlphaFoldDB" id="A0A6A6LXQ3"/>
<evidence type="ECO:0000313" key="1">
    <source>
        <dbReference type="EMBL" id="KAF2304449.1"/>
    </source>
</evidence>
<keyword evidence="2" id="KW-1185">Reference proteome</keyword>
<dbReference type="EMBL" id="JAAGAX010000009">
    <property type="protein sequence ID" value="KAF2304449.1"/>
    <property type="molecule type" value="Genomic_DNA"/>
</dbReference>
<sequence>MLGFFGKKGKEIINSDSNGVTSKNSLPMPKETLNLQGSSGFVMESGIQNITLGVFSLAQEAINTDSWIKDEDEQKFEEKISRSLKHFNSQSEGNNDQDPTLDLNSFIRDGCPEEESFGIQDDIGINSAVKNIEILKGILLGPRLVKISGNKKIVPLAENVFIKGEDMEVYEKDKYWNLDGSIFELRSWLLPIVPFSVTKTLSELNDRRCKGLHLWCDEQYTANHNCHKAPFMVFDFDEVDVKEPASKEFDAVEREKMTTDLNISKDSHLAGLLDPKGISGGHAGYPGPSIPVVAANVKAIAKVSANGSVNHLEGKELLLVENNLNNQSDLLQDSNDSRNVSHKLLDMVELHSSYGKHISCNCGV</sequence>
<evidence type="ECO:0000313" key="2">
    <source>
        <dbReference type="Proteomes" id="UP000467840"/>
    </source>
</evidence>
<proteinExistence type="predicted"/>
<protein>
    <submittedName>
        <fullName evidence="1">Uncharacterized protein</fullName>
    </submittedName>
</protein>
<organism evidence="1 2">
    <name type="scientific">Hevea brasiliensis</name>
    <name type="common">Para rubber tree</name>
    <name type="synonym">Siphonia brasiliensis</name>
    <dbReference type="NCBI Taxonomy" id="3981"/>
    <lineage>
        <taxon>Eukaryota</taxon>
        <taxon>Viridiplantae</taxon>
        <taxon>Streptophyta</taxon>
        <taxon>Embryophyta</taxon>
        <taxon>Tracheophyta</taxon>
        <taxon>Spermatophyta</taxon>
        <taxon>Magnoliopsida</taxon>
        <taxon>eudicotyledons</taxon>
        <taxon>Gunneridae</taxon>
        <taxon>Pentapetalae</taxon>
        <taxon>rosids</taxon>
        <taxon>fabids</taxon>
        <taxon>Malpighiales</taxon>
        <taxon>Euphorbiaceae</taxon>
        <taxon>Crotonoideae</taxon>
        <taxon>Micrandreae</taxon>
        <taxon>Hevea</taxon>
    </lineage>
</organism>